<evidence type="ECO:0000313" key="1">
    <source>
        <dbReference type="EMBL" id="PON43746.1"/>
    </source>
</evidence>
<proteinExistence type="predicted"/>
<evidence type="ECO:0000313" key="2">
    <source>
        <dbReference type="Proteomes" id="UP000237000"/>
    </source>
</evidence>
<dbReference type="InParanoid" id="A0A2P5B4Q9"/>
<comment type="caution">
    <text evidence="1">The sequence shown here is derived from an EMBL/GenBank/DDBJ whole genome shotgun (WGS) entry which is preliminary data.</text>
</comment>
<dbReference type="OrthoDB" id="1166717at2759"/>
<reference evidence="2" key="1">
    <citation type="submission" date="2016-06" db="EMBL/GenBank/DDBJ databases">
        <title>Parallel loss of symbiosis genes in relatives of nitrogen-fixing non-legume Parasponia.</title>
        <authorList>
            <person name="Van Velzen R."/>
            <person name="Holmer R."/>
            <person name="Bu F."/>
            <person name="Rutten L."/>
            <person name="Van Zeijl A."/>
            <person name="Liu W."/>
            <person name="Santuari L."/>
            <person name="Cao Q."/>
            <person name="Sharma T."/>
            <person name="Shen D."/>
            <person name="Roswanjaya Y."/>
            <person name="Wardhani T."/>
            <person name="Kalhor M.S."/>
            <person name="Jansen J."/>
            <person name="Van den Hoogen J."/>
            <person name="Gungor B."/>
            <person name="Hartog M."/>
            <person name="Hontelez J."/>
            <person name="Verver J."/>
            <person name="Yang W.-C."/>
            <person name="Schijlen E."/>
            <person name="Repin R."/>
            <person name="Schilthuizen M."/>
            <person name="Schranz E."/>
            <person name="Heidstra R."/>
            <person name="Miyata K."/>
            <person name="Fedorova E."/>
            <person name="Kohlen W."/>
            <person name="Bisseling T."/>
            <person name="Smit S."/>
            <person name="Geurts R."/>
        </authorList>
    </citation>
    <scope>NUCLEOTIDE SEQUENCE [LARGE SCALE GENOMIC DNA]</scope>
    <source>
        <strain evidence="2">cv. RG33-2</strain>
    </source>
</reference>
<organism evidence="1 2">
    <name type="scientific">Trema orientale</name>
    <name type="common">Charcoal tree</name>
    <name type="synonym">Celtis orientalis</name>
    <dbReference type="NCBI Taxonomy" id="63057"/>
    <lineage>
        <taxon>Eukaryota</taxon>
        <taxon>Viridiplantae</taxon>
        <taxon>Streptophyta</taxon>
        <taxon>Embryophyta</taxon>
        <taxon>Tracheophyta</taxon>
        <taxon>Spermatophyta</taxon>
        <taxon>Magnoliopsida</taxon>
        <taxon>eudicotyledons</taxon>
        <taxon>Gunneridae</taxon>
        <taxon>Pentapetalae</taxon>
        <taxon>rosids</taxon>
        <taxon>fabids</taxon>
        <taxon>Rosales</taxon>
        <taxon>Cannabaceae</taxon>
        <taxon>Trema</taxon>
    </lineage>
</organism>
<dbReference type="Proteomes" id="UP000237000">
    <property type="component" value="Unassembled WGS sequence"/>
</dbReference>
<dbReference type="AlphaFoldDB" id="A0A2P5B4Q9"/>
<sequence>MTQSSRRFVSYSPCPSNKKITIADGTLVTVVGRGDVVINQNFKCSTCGKIVYQPSFNSAYKRLELYCDFLLYFVNFRTRA</sequence>
<keyword evidence="2" id="KW-1185">Reference proteome</keyword>
<name>A0A2P5B4Q9_TREOI</name>
<protein>
    <submittedName>
        <fullName evidence="1">Uncharacterized protein</fullName>
    </submittedName>
</protein>
<dbReference type="EMBL" id="JXTC01000608">
    <property type="protein sequence ID" value="PON43746.1"/>
    <property type="molecule type" value="Genomic_DNA"/>
</dbReference>
<accession>A0A2P5B4Q9</accession>
<gene>
    <name evidence="1" type="ORF">TorRG33x02_333020</name>
</gene>